<feature type="compositionally biased region" description="Basic residues" evidence="2">
    <location>
        <begin position="1"/>
        <end position="11"/>
    </location>
</feature>
<feature type="coiled-coil region" evidence="1">
    <location>
        <begin position="1175"/>
        <end position="1209"/>
    </location>
</feature>
<feature type="region of interest" description="Disordered" evidence="2">
    <location>
        <begin position="1"/>
        <end position="194"/>
    </location>
</feature>
<reference evidence="3" key="1">
    <citation type="submission" date="2022-07" db="EMBL/GenBank/DDBJ databases">
        <title>Phylogenomic reconstructions and comparative analyses of Kickxellomycotina fungi.</title>
        <authorList>
            <person name="Reynolds N.K."/>
            <person name="Stajich J.E."/>
            <person name="Barry K."/>
            <person name="Grigoriev I.V."/>
            <person name="Crous P."/>
            <person name="Smith M.E."/>
        </authorList>
    </citation>
    <scope>NUCLEOTIDE SEQUENCE</scope>
    <source>
        <strain evidence="3">NBRC 32514</strain>
    </source>
</reference>
<evidence type="ECO:0000313" key="4">
    <source>
        <dbReference type="Proteomes" id="UP001149813"/>
    </source>
</evidence>
<dbReference type="EMBL" id="JANBOJ010000158">
    <property type="protein sequence ID" value="KAJ1721643.1"/>
    <property type="molecule type" value="Genomic_DNA"/>
</dbReference>
<comment type="caution">
    <text evidence="3">The sequence shown here is derived from an EMBL/GenBank/DDBJ whole genome shotgun (WGS) entry which is preliminary data.</text>
</comment>
<accession>A0A9W7Y0B1</accession>
<name>A0A9W7Y0B1_9FUNG</name>
<dbReference type="PANTHER" id="PTHR23244:SF456">
    <property type="entry name" value="MULTIPLE EPIDERMAL GROWTH FACTOR-LIKE DOMAINS PROTEIN 8"/>
    <property type="match status" value="1"/>
</dbReference>
<feature type="coiled-coil region" evidence="1">
    <location>
        <begin position="939"/>
        <end position="1001"/>
    </location>
</feature>
<feature type="compositionally biased region" description="Low complexity" evidence="2">
    <location>
        <begin position="1139"/>
        <end position="1156"/>
    </location>
</feature>
<feature type="compositionally biased region" description="Low complexity" evidence="2">
    <location>
        <begin position="766"/>
        <end position="781"/>
    </location>
</feature>
<feature type="compositionally biased region" description="Pro residues" evidence="2">
    <location>
        <begin position="45"/>
        <end position="61"/>
    </location>
</feature>
<evidence type="ECO:0000256" key="1">
    <source>
        <dbReference type="SAM" id="Coils"/>
    </source>
</evidence>
<feature type="compositionally biased region" description="Low complexity" evidence="2">
    <location>
        <begin position="510"/>
        <end position="529"/>
    </location>
</feature>
<dbReference type="Gene3D" id="2.120.10.80">
    <property type="entry name" value="Kelch-type beta propeller"/>
    <property type="match status" value="2"/>
</dbReference>
<evidence type="ECO:0000313" key="3">
    <source>
        <dbReference type="EMBL" id="KAJ1721643.1"/>
    </source>
</evidence>
<dbReference type="SUPFAM" id="SSF117281">
    <property type="entry name" value="Kelch motif"/>
    <property type="match status" value="2"/>
</dbReference>
<keyword evidence="1" id="KW-0175">Coiled coil</keyword>
<feature type="region of interest" description="Disordered" evidence="2">
    <location>
        <begin position="1131"/>
        <end position="1158"/>
    </location>
</feature>
<feature type="compositionally biased region" description="Polar residues" evidence="2">
    <location>
        <begin position="104"/>
        <end position="129"/>
    </location>
</feature>
<feature type="region of interest" description="Disordered" evidence="2">
    <location>
        <begin position="510"/>
        <end position="691"/>
    </location>
</feature>
<dbReference type="GO" id="GO:0061245">
    <property type="term" value="P:establishment or maintenance of bipolar cell polarity"/>
    <property type="evidence" value="ECO:0007669"/>
    <property type="project" value="TreeGrafter"/>
</dbReference>
<feature type="compositionally biased region" description="Low complexity" evidence="2">
    <location>
        <begin position="559"/>
        <end position="578"/>
    </location>
</feature>
<gene>
    <name evidence="3" type="ORF">LPJ53_003864</name>
</gene>
<dbReference type="Proteomes" id="UP001149813">
    <property type="component" value="Unassembled WGS sequence"/>
</dbReference>
<feature type="compositionally biased region" description="Gly residues" evidence="2">
    <location>
        <begin position="73"/>
        <end position="90"/>
    </location>
</feature>
<dbReference type="Pfam" id="PF24681">
    <property type="entry name" value="Kelch_KLHDC2_KLHL20_DRC7"/>
    <property type="match status" value="2"/>
</dbReference>
<feature type="region of interest" description="Disordered" evidence="2">
    <location>
        <begin position="762"/>
        <end position="821"/>
    </location>
</feature>
<dbReference type="InterPro" id="IPR015915">
    <property type="entry name" value="Kelch-typ_b-propeller"/>
</dbReference>
<feature type="coiled-coil region" evidence="1">
    <location>
        <begin position="1030"/>
        <end position="1126"/>
    </location>
</feature>
<protein>
    <recommendedName>
        <fullName evidence="5">Galactose oxidase</fullName>
    </recommendedName>
</protein>
<feature type="compositionally biased region" description="Low complexity" evidence="2">
    <location>
        <begin position="140"/>
        <end position="194"/>
    </location>
</feature>
<dbReference type="GO" id="GO:0051285">
    <property type="term" value="C:cell cortex of cell tip"/>
    <property type="evidence" value="ECO:0007669"/>
    <property type="project" value="TreeGrafter"/>
</dbReference>
<organism evidence="3 4">
    <name type="scientific">Coemansia erecta</name>
    <dbReference type="NCBI Taxonomy" id="147472"/>
    <lineage>
        <taxon>Eukaryota</taxon>
        <taxon>Fungi</taxon>
        <taxon>Fungi incertae sedis</taxon>
        <taxon>Zoopagomycota</taxon>
        <taxon>Kickxellomycotina</taxon>
        <taxon>Kickxellomycetes</taxon>
        <taxon>Kickxellales</taxon>
        <taxon>Kickxellaceae</taxon>
        <taxon>Coemansia</taxon>
    </lineage>
</organism>
<sequence>MPSIFSRKKSSARAQARPASGVPADFGHSRGGMTQLSRNDAPESAMPPPRQQQQQLPPPPVQKDMPYASPPGAGDGGNVQFGPGYGGGGSMQQQSTSLPDARQRQFQQQPYMNGNSASDIAINGSNGYIRNNEKPLPAPQQQQQQAQNQQQQQQSQLQQQRPPSNGSAAPAAAANGRAGEPVARSSSGSSSFWSKRTLNGQPMFPRRGFSAALHDQLVHWFGGKSDSGLQNDLNTMDSTSWEVRRVEAVGSVPSPREGHAATFIGRTMFVFGGQDVTGKYDESLYAYNTGNLTWYKVPMRGPALAGRKGHTTVSVGSNLYVFGGTADGYFLNDLVSFNVRKAADSGPFWNFDNVTAASSQETLVPPPRAGHSSSVHLESIFVFGGMDSERCYNDLWEFSLTTSTWARVTPNGATPPARYGHASAVVDDCIVIMGGRTLRGEPLNDFFAYKVSAQRWYTFQVNSSSWPHQIDPIFSLVKTRLLLYSGSMLRDEQESAIYSLDTSKIKIQPDAPRPQAQAQAQPQAQPRPQGSLPAPPQQQALDEDGDALDKSRRHRSMMPPASGQSAQMSQQAAQRSPPTAQQSLPPPGTRAVSMVGGAAAERAVREQQGFQNGSGAGRPTETGIPLPPSSAARQQQQQSGGPTVDTSRAAPGNPSLDSFEVVSAPLDDDVQRGAAPNGSWASAGSKGRGGHRKSIVLNQNLVSGSPPVGAVGSLGSNASLGAISNDSLAGAQQQAMLNPQVQQAKRDDQRLTIQLRNRNSVAILSGDAPEPTATATAGGDDVLVRPPEPRSAPMAASEAAGSDMARAPAHKRLSTDASVTSEHKDAVARAWALLEGKYAHQRSVKDDGDAAALQGARVGESLLSDDASRVLGVLLGMRRELAETKQQLSTVSRVAIERVAEAERGRKAALQEAIYLKAKASALTAGSAPLLNKLNMHRIHELERLYANTLNDNDALRNQLANANLALKQSHDALAEFKSDAELTRRQLRELEALHADEQQMRPDMDRRLADKDAAIAQLAAADAERAQRLDAAMQQAQAAQERAARVQEMHADALARLDSLGATAAELRSEVDVQRAHAERARDRAADFERLWAESRDELAMFRGLRAQVDQLAAKEQRIAELEQRLADAPGYARARNDSSSSADQAPRASFSSHSSESRAHELHAAYLAAHRQWSEARDELLSLKNALREANDQRHEADARVAARERELSDMQARLSAFTALLQEYAERQRAGDAKLPREEDAISVQSMLAAIQQLQRASSIAAPRPSVDAVKPAAAVAPPAAAPAAVAARGLEA</sequence>
<keyword evidence="4" id="KW-1185">Reference proteome</keyword>
<evidence type="ECO:0000256" key="2">
    <source>
        <dbReference type="SAM" id="MobiDB-lite"/>
    </source>
</evidence>
<proteinExistence type="predicted"/>
<dbReference type="PANTHER" id="PTHR23244">
    <property type="entry name" value="KELCH REPEAT DOMAIN"/>
    <property type="match status" value="1"/>
</dbReference>
<dbReference type="OrthoDB" id="45365at2759"/>
<evidence type="ECO:0008006" key="5">
    <source>
        <dbReference type="Google" id="ProtNLM"/>
    </source>
</evidence>